<dbReference type="GO" id="GO:0004563">
    <property type="term" value="F:beta-N-acetylhexosaminidase activity"/>
    <property type="evidence" value="ECO:0007669"/>
    <property type="project" value="UniProtKB-EC"/>
</dbReference>
<dbReference type="InterPro" id="IPR036962">
    <property type="entry name" value="Glyco_hydro_3_N_sf"/>
</dbReference>
<evidence type="ECO:0000313" key="8">
    <source>
        <dbReference type="Proteomes" id="UP000599688"/>
    </source>
</evidence>
<dbReference type="EC" id="3.2.1.52" evidence="3"/>
<dbReference type="InterPro" id="IPR001764">
    <property type="entry name" value="Glyco_hydro_3_N"/>
</dbReference>
<dbReference type="Gene3D" id="3.20.20.300">
    <property type="entry name" value="Glycoside hydrolase, family 3, N-terminal domain"/>
    <property type="match status" value="1"/>
</dbReference>
<gene>
    <name evidence="7" type="ORF">GCM10010831_10610</name>
</gene>
<dbReference type="Pfam" id="PF00144">
    <property type="entry name" value="Beta-lactamase"/>
    <property type="match status" value="1"/>
</dbReference>
<dbReference type="InterPro" id="IPR001849">
    <property type="entry name" value="PH_domain"/>
</dbReference>
<dbReference type="Proteomes" id="UP000599688">
    <property type="component" value="Unassembled WGS sequence"/>
</dbReference>
<evidence type="ECO:0000256" key="3">
    <source>
        <dbReference type="ARBA" id="ARBA00012663"/>
    </source>
</evidence>
<dbReference type="SUPFAM" id="SSF51445">
    <property type="entry name" value="(Trans)glycosidases"/>
    <property type="match status" value="1"/>
</dbReference>
<dbReference type="Pfam" id="PF00933">
    <property type="entry name" value="Glyco_hydro_3"/>
    <property type="match status" value="1"/>
</dbReference>
<reference evidence="7 8" key="1">
    <citation type="journal article" date="2014" name="Int. J. Syst. Evol. Microbiol.">
        <title>Complete genome sequence of Corynebacterium casei LMG S-19264T (=DSM 44701T), isolated from a smear-ripened cheese.</title>
        <authorList>
            <consortium name="US DOE Joint Genome Institute (JGI-PGF)"/>
            <person name="Walter F."/>
            <person name="Albersmeier A."/>
            <person name="Kalinowski J."/>
            <person name="Ruckert C."/>
        </authorList>
    </citation>
    <scope>NUCLEOTIDE SEQUENCE [LARGE SCALE GENOMIC DNA]</scope>
    <source>
        <strain evidence="7 8">CGMCC 1.12925</strain>
    </source>
</reference>
<organism evidence="7 8">
    <name type="scientific">Psychroflexus salis</name>
    <dbReference type="NCBI Taxonomy" id="1526574"/>
    <lineage>
        <taxon>Bacteria</taxon>
        <taxon>Pseudomonadati</taxon>
        <taxon>Bacteroidota</taxon>
        <taxon>Flavobacteriia</taxon>
        <taxon>Flavobacteriales</taxon>
        <taxon>Flavobacteriaceae</taxon>
        <taxon>Psychroflexus</taxon>
    </lineage>
</organism>
<dbReference type="AlphaFoldDB" id="A0A917E8G3"/>
<evidence type="ECO:0000256" key="1">
    <source>
        <dbReference type="ARBA" id="ARBA00001231"/>
    </source>
</evidence>
<accession>A0A917E8G3</accession>
<dbReference type="PANTHER" id="PTHR30480:SF13">
    <property type="entry name" value="BETA-HEXOSAMINIDASE"/>
    <property type="match status" value="1"/>
</dbReference>
<dbReference type="InterPro" id="IPR001466">
    <property type="entry name" value="Beta-lactam-related"/>
</dbReference>
<sequence>MAENEKAQQKWVDSVYQSLSTKEKIAQLFMVDVFSEKDDKHTNKAKFLIENYGIGGIIFSKGGPVRQAKLNNTYQNASKVPLLIGMDAEWGLAMRLDSTFAFPWNMTLGAIQNPEIVQKVGYQIGKHNKRLGVHINFAPVADLNTNPQNPIIGNRSFGENKVRVANNAIAFMQGMRDAGVLSNAKHFPGHGDTSQDSHKTLPSIEFTEERIREVELYPFHKLFEAGVHSVMVAHLNVPSLETKSGLPTTLSQKVVTNLLQNELQFKGLIITDALNMKGVSQYSKPGKVDLDAFLAGNDVLLISEDIPQAIEEIHAAYVDEVFSEKRLANSVKKILMAKYLAGLHENRLVNTKHLYEDLHTIENEAIEELAFQNAITLVKNDMAALPILNNHKEKMAYLKLGDADGQAFLNRLNTYHQIDQISLKEASNKNNLEKYDQVIIGYHVSNSNPWKSYALSKSDKEIIDFISENNRVYLVNFSSPYALSDLQSYINTEVILQAYQNTEIAQSLAAQMLFGAKPISGKLPVSIRNSFPEGTGLQTKAINLFGYANPINKNFNYSIFSKIDSIADEILAEKMAPGFQILVAKENEIVYQKNFGYHTYERKIPVTSNSIYDLASLTKILGTLPILMLAQEQAYLDIETSKLGDILEEYKSTNKANLSLKRLFSHYAGLQSWIPFYKNTLDNFDTYYQPNYSEEFSIPVASQLFLRTDYKDSIYKEIKNSELLNKQEYKYSDLPFYIIKPYLENIYGKPINQLAKSFFYGSMQLENLRYFPLNYFKLEQIVPSENDLLWRKQIVQGTVHDQGAAMLGGVGGHAGLFGNAEDVAKIMMMYNTGGNYAGKQYLLPETIDKFNTCYYCDDEVRRGIVFDKPQLEDLGPTCGCLSMNSFGHSGFTGTYAWADPDEDIIYVFLSNRTFPDANNKKLIQSNVRTRIQEIIYEALISD</sequence>
<dbReference type="PRINTS" id="PR00133">
    <property type="entry name" value="GLHYDRLASE3"/>
</dbReference>
<dbReference type="GO" id="GO:0005975">
    <property type="term" value="P:carbohydrate metabolic process"/>
    <property type="evidence" value="ECO:0007669"/>
    <property type="project" value="InterPro"/>
</dbReference>
<dbReference type="InterPro" id="IPR012338">
    <property type="entry name" value="Beta-lactam/transpept-like"/>
</dbReference>
<feature type="domain" description="PH" evidence="6">
    <location>
        <begin position="1"/>
        <end position="20"/>
    </location>
</feature>
<proteinExistence type="inferred from homology"/>
<dbReference type="InterPro" id="IPR017853">
    <property type="entry name" value="GH"/>
</dbReference>
<evidence type="ECO:0000256" key="5">
    <source>
        <dbReference type="ARBA" id="ARBA00023295"/>
    </source>
</evidence>
<evidence type="ECO:0000259" key="6">
    <source>
        <dbReference type="PROSITE" id="PS50003"/>
    </source>
</evidence>
<name>A0A917E8G3_9FLAO</name>
<dbReference type="SUPFAM" id="SSF56601">
    <property type="entry name" value="beta-lactamase/transpeptidase-like"/>
    <property type="match status" value="1"/>
</dbReference>
<comment type="catalytic activity">
    <reaction evidence="1">
        <text>Hydrolysis of terminal non-reducing N-acetyl-D-hexosamine residues in N-acetyl-beta-D-hexosaminides.</text>
        <dbReference type="EC" id="3.2.1.52"/>
    </reaction>
</comment>
<keyword evidence="8" id="KW-1185">Reference proteome</keyword>
<dbReference type="SUPFAM" id="SSF52279">
    <property type="entry name" value="Beta-D-glucan exohydrolase, C-terminal domain"/>
    <property type="match status" value="1"/>
</dbReference>
<evidence type="ECO:0000313" key="7">
    <source>
        <dbReference type="EMBL" id="GGE11027.1"/>
    </source>
</evidence>
<protein>
    <recommendedName>
        <fullName evidence="3">beta-N-acetylhexosaminidase</fullName>
        <ecNumber evidence="3">3.2.1.52</ecNumber>
    </recommendedName>
</protein>
<dbReference type="PANTHER" id="PTHR30480">
    <property type="entry name" value="BETA-HEXOSAMINIDASE-RELATED"/>
    <property type="match status" value="1"/>
</dbReference>
<keyword evidence="5" id="KW-0326">Glycosidase</keyword>
<dbReference type="GO" id="GO:0009254">
    <property type="term" value="P:peptidoglycan turnover"/>
    <property type="evidence" value="ECO:0007669"/>
    <property type="project" value="TreeGrafter"/>
</dbReference>
<evidence type="ECO:0000256" key="2">
    <source>
        <dbReference type="ARBA" id="ARBA00005336"/>
    </source>
</evidence>
<keyword evidence="4" id="KW-0378">Hydrolase</keyword>
<dbReference type="InterPro" id="IPR036881">
    <property type="entry name" value="Glyco_hydro_3_C_sf"/>
</dbReference>
<comment type="caution">
    <text evidence="7">The sequence shown here is derived from an EMBL/GenBank/DDBJ whole genome shotgun (WGS) entry which is preliminary data.</text>
</comment>
<evidence type="ECO:0000256" key="4">
    <source>
        <dbReference type="ARBA" id="ARBA00022801"/>
    </source>
</evidence>
<dbReference type="EMBL" id="BMGL01000005">
    <property type="protein sequence ID" value="GGE11027.1"/>
    <property type="molecule type" value="Genomic_DNA"/>
</dbReference>
<dbReference type="Gene3D" id="3.40.50.1700">
    <property type="entry name" value="Glycoside hydrolase family 3 C-terminal domain"/>
    <property type="match status" value="1"/>
</dbReference>
<dbReference type="Gene3D" id="3.40.710.10">
    <property type="entry name" value="DD-peptidase/beta-lactamase superfamily"/>
    <property type="match status" value="1"/>
</dbReference>
<comment type="similarity">
    <text evidence="2">Belongs to the glycosyl hydrolase 3 family.</text>
</comment>
<dbReference type="PROSITE" id="PS50003">
    <property type="entry name" value="PH_DOMAIN"/>
    <property type="match status" value="1"/>
</dbReference>
<dbReference type="InterPro" id="IPR050226">
    <property type="entry name" value="NagZ_Beta-hexosaminidase"/>
</dbReference>